<evidence type="ECO:0000313" key="3">
    <source>
        <dbReference type="Proteomes" id="UP000192578"/>
    </source>
</evidence>
<proteinExistence type="predicted"/>
<protein>
    <submittedName>
        <fullName evidence="2">Uncharacterized protein</fullName>
    </submittedName>
</protein>
<keyword evidence="3" id="KW-1185">Reference proteome</keyword>
<gene>
    <name evidence="2" type="ORF">BV898_01924</name>
</gene>
<organism evidence="2 3">
    <name type="scientific">Hypsibius exemplaris</name>
    <name type="common">Freshwater tardigrade</name>
    <dbReference type="NCBI Taxonomy" id="2072580"/>
    <lineage>
        <taxon>Eukaryota</taxon>
        <taxon>Metazoa</taxon>
        <taxon>Ecdysozoa</taxon>
        <taxon>Tardigrada</taxon>
        <taxon>Eutardigrada</taxon>
        <taxon>Parachela</taxon>
        <taxon>Hypsibioidea</taxon>
        <taxon>Hypsibiidae</taxon>
        <taxon>Hypsibius</taxon>
    </lineage>
</organism>
<dbReference type="AlphaFoldDB" id="A0A1W0XA27"/>
<dbReference type="Proteomes" id="UP000192578">
    <property type="component" value="Unassembled WGS sequence"/>
</dbReference>
<reference evidence="3" key="1">
    <citation type="submission" date="2017-01" db="EMBL/GenBank/DDBJ databases">
        <title>Comparative genomics of anhydrobiosis in the tardigrade Hypsibius dujardini.</title>
        <authorList>
            <person name="Yoshida Y."/>
            <person name="Koutsovoulos G."/>
            <person name="Laetsch D."/>
            <person name="Stevens L."/>
            <person name="Kumar S."/>
            <person name="Horikawa D."/>
            <person name="Ishino K."/>
            <person name="Komine S."/>
            <person name="Tomita M."/>
            <person name="Blaxter M."/>
            <person name="Arakawa K."/>
        </authorList>
    </citation>
    <scope>NUCLEOTIDE SEQUENCE [LARGE SCALE GENOMIC DNA]</scope>
    <source>
        <strain evidence="3">Z151</strain>
    </source>
</reference>
<feature type="compositionally biased region" description="Polar residues" evidence="1">
    <location>
        <begin position="129"/>
        <end position="138"/>
    </location>
</feature>
<name>A0A1W0XA27_HYPEX</name>
<evidence type="ECO:0000256" key="1">
    <source>
        <dbReference type="SAM" id="MobiDB-lite"/>
    </source>
</evidence>
<comment type="caution">
    <text evidence="2">The sequence shown here is derived from an EMBL/GenBank/DDBJ whole genome shotgun (WGS) entry which is preliminary data.</text>
</comment>
<accession>A0A1W0XA27</accession>
<sequence length="138" mass="14653">MPAVAFFSATNGSHLLPSGKEHCDLILGAGAVTVSVQNKFGRGGIRLAEPGIEINKMSETFGDGKGPKAVHAMNPLPIIRRDVPIYQPSQLQQQPQYGTLLNASTDDQLAGNVQLQQQPHYGPTVQALAHSQPSTSAQ</sequence>
<dbReference type="EMBL" id="MTYJ01000007">
    <property type="protein sequence ID" value="OQV24389.1"/>
    <property type="molecule type" value="Genomic_DNA"/>
</dbReference>
<feature type="region of interest" description="Disordered" evidence="1">
    <location>
        <begin position="116"/>
        <end position="138"/>
    </location>
</feature>
<evidence type="ECO:0000313" key="2">
    <source>
        <dbReference type="EMBL" id="OQV24389.1"/>
    </source>
</evidence>